<evidence type="ECO:0000313" key="3">
    <source>
        <dbReference type="Proteomes" id="UP001185135"/>
    </source>
</evidence>
<organism evidence="2 3">
    <name type="scientific">Pandoravirus kuranda</name>
    <dbReference type="NCBI Taxonomy" id="3019033"/>
    <lineage>
        <taxon>Viruses</taxon>
        <taxon>Pandoravirus</taxon>
    </lineage>
</organism>
<gene>
    <name evidence="2" type="ORF">pkur_cds_607</name>
</gene>
<feature type="domain" description="DUF5860" evidence="1">
    <location>
        <begin position="323"/>
        <end position="483"/>
    </location>
</feature>
<reference evidence="2" key="1">
    <citation type="submission" date="2022-06" db="EMBL/GenBank/DDBJ databases">
        <authorList>
            <person name="Legendre M."/>
            <person name="Claverie J.-M."/>
            <person name="Alempic J.-M."/>
            <person name="Abergel C."/>
        </authorList>
    </citation>
    <scope>NUCLEOTIDE SEQUENCE</scope>
    <source>
        <strain evidence="2">Kuranda</strain>
    </source>
</reference>
<sequence length="520" mass="55091">MNAPNPAPASDAAPVVCASYLEALYPTVRANGAIAVAVSVDNALGDIPRRWQTESLDDHNCDSVPLIADKTMAGHLVECIKATYHERIARDARPRHIAFVLHNVSGLAWIDYACVLDKANTQTAAAAHVAASASTAHANVATATTSHCDAGQSAPSKIDVLRGAASDAKSGTDQGWDGAREMRLMKACADIIDNLASMSIVASFVRTPGTLDVTKLKGRVLTIRRVTSGRAQVASASAQIVARLMASIKAQNCDYDIVFYVDVKNDQLLCNMVPMPSGADVSASETEIPTNADGVAQALSGADTMPTAASTAAPSPDAPRDHQTPGEIVALYPHLSAAQAAKALLIESALGDVPHYWTEKAPDGRAFSAIEPEGVAEAALVERVRFISTTYANKTTRLALAFAENPQRLSIVVPRPSSSPKKQTIDDLLDLYPTLSAREAVRLGKVVEGLASVPTEWVAEDSGHTYDNNGVFADVDSMLTQVRASYAATRGTKHHVVLSLRRVPDGSNDLFYYFVVLPAA</sequence>
<proteinExistence type="predicted"/>
<dbReference type="InterPro" id="IPR043848">
    <property type="entry name" value="DUF5860"/>
</dbReference>
<name>A0AA95ED13_9VIRU</name>
<dbReference type="Proteomes" id="UP001185135">
    <property type="component" value="Segment"/>
</dbReference>
<accession>A0AA95ED13</accession>
<protein>
    <recommendedName>
        <fullName evidence="1">DUF5860 domain-containing protein</fullName>
    </recommendedName>
</protein>
<dbReference type="EMBL" id="ON887157">
    <property type="protein sequence ID" value="WBR14781.1"/>
    <property type="molecule type" value="Genomic_DNA"/>
</dbReference>
<dbReference type="Pfam" id="PF19178">
    <property type="entry name" value="DUF5860"/>
    <property type="match status" value="1"/>
</dbReference>
<evidence type="ECO:0000259" key="1">
    <source>
        <dbReference type="Pfam" id="PF19178"/>
    </source>
</evidence>
<evidence type="ECO:0000313" key="2">
    <source>
        <dbReference type="EMBL" id="WBR14781.1"/>
    </source>
</evidence>